<keyword evidence="1" id="KW-1133">Transmembrane helix</keyword>
<evidence type="ECO:0000313" key="2">
    <source>
        <dbReference type="EMBL" id="QEE15527.1"/>
    </source>
</evidence>
<protein>
    <submittedName>
        <fullName evidence="2">Uncharacterized protein</fullName>
    </submittedName>
</protein>
<reference evidence="2 3" key="2">
    <citation type="journal article" date="2024" name="Int. J. Syst. Evol. Microbiol.">
        <title>Promethearchaeum syntrophicum gen. nov., sp. nov., an anaerobic, obligately syntrophic archaeon, the first isolate of the lineage 'Asgard' archaea, and proposal of the new archaeal phylum Promethearchaeota phyl. nov. and kingdom Promethearchaeati regn. nov.</title>
        <authorList>
            <person name="Imachi H."/>
            <person name="Nobu M.K."/>
            <person name="Kato S."/>
            <person name="Takaki Y."/>
            <person name="Miyazaki M."/>
            <person name="Miyata M."/>
            <person name="Ogawara M."/>
            <person name="Saito Y."/>
            <person name="Sakai S."/>
            <person name="Tahara Y.O."/>
            <person name="Takano Y."/>
            <person name="Tasumi E."/>
            <person name="Uematsu K."/>
            <person name="Yoshimura T."/>
            <person name="Itoh T."/>
            <person name="Ohkuma M."/>
            <person name="Takai K."/>
        </authorList>
    </citation>
    <scope>NUCLEOTIDE SEQUENCE [LARGE SCALE GENOMIC DNA]</scope>
    <source>
        <strain evidence="2 3">MK-D1</strain>
    </source>
</reference>
<keyword evidence="1" id="KW-0472">Membrane</keyword>
<reference evidence="2 3" key="1">
    <citation type="journal article" date="2020" name="Nature">
        <title>Isolation of an archaeon at the prokaryote-eukaryote interface.</title>
        <authorList>
            <person name="Imachi H."/>
            <person name="Nobu M.K."/>
            <person name="Nakahara N."/>
            <person name="Morono Y."/>
            <person name="Ogawara M."/>
            <person name="Takaki Y."/>
            <person name="Takano Y."/>
            <person name="Uematsu K."/>
            <person name="Ikuta T."/>
            <person name="Ito M."/>
            <person name="Matsui Y."/>
            <person name="Miyazaki M."/>
            <person name="Murata K."/>
            <person name="Saito Y."/>
            <person name="Sakai S."/>
            <person name="Song C."/>
            <person name="Tasumi E."/>
            <person name="Yamanaka Y."/>
            <person name="Yamaguchi T."/>
            <person name="Kamagata Y."/>
            <person name="Tamaki H."/>
            <person name="Takai K."/>
        </authorList>
    </citation>
    <scope>NUCLEOTIDE SEQUENCE [LARGE SCALE GENOMIC DNA]</scope>
    <source>
        <strain evidence="2 3">MK-D1</strain>
    </source>
</reference>
<proteinExistence type="predicted"/>
<accession>A0A5B9D9M6</accession>
<dbReference type="Proteomes" id="UP000321408">
    <property type="component" value="Chromosome"/>
</dbReference>
<dbReference type="GeneID" id="41329344"/>
<organism evidence="2 3">
    <name type="scientific">Promethearchaeum syntrophicum</name>
    <dbReference type="NCBI Taxonomy" id="2594042"/>
    <lineage>
        <taxon>Archaea</taxon>
        <taxon>Promethearchaeati</taxon>
        <taxon>Promethearchaeota</taxon>
        <taxon>Promethearchaeia</taxon>
        <taxon>Promethearchaeales</taxon>
        <taxon>Promethearchaeaceae</taxon>
        <taxon>Promethearchaeum</taxon>
    </lineage>
</organism>
<dbReference type="EMBL" id="CP042905">
    <property type="protein sequence ID" value="QEE15527.1"/>
    <property type="molecule type" value="Genomic_DNA"/>
</dbReference>
<name>A0A5B9D9M6_9ARCH</name>
<feature type="transmembrane region" description="Helical" evidence="1">
    <location>
        <begin position="51"/>
        <end position="67"/>
    </location>
</feature>
<gene>
    <name evidence="2" type="ORF">DSAG12_01353</name>
</gene>
<dbReference type="KEGG" id="psyt:DSAG12_01353"/>
<dbReference type="AlphaFoldDB" id="A0A5B9D9M6"/>
<evidence type="ECO:0000256" key="1">
    <source>
        <dbReference type="SAM" id="Phobius"/>
    </source>
</evidence>
<keyword evidence="3" id="KW-1185">Reference proteome</keyword>
<evidence type="ECO:0000313" key="3">
    <source>
        <dbReference type="Proteomes" id="UP000321408"/>
    </source>
</evidence>
<feature type="transmembrane region" description="Helical" evidence="1">
    <location>
        <begin position="24"/>
        <end position="45"/>
    </location>
</feature>
<keyword evidence="1" id="KW-0812">Transmembrane</keyword>
<dbReference type="RefSeq" id="WP_147662432.1">
    <property type="nucleotide sequence ID" value="NZ_CP042905.2"/>
</dbReference>
<sequence length="86" mass="9963">MIDIINFILLILFPYGYKNKKIEIVYGLIYCVLGIICLTIFIPIYWSLLDTTVGVVLIFLGFVLILDKSKSRQLQFRQAPPIRNII</sequence>